<dbReference type="Gene3D" id="3.40.50.10910">
    <property type="entry name" value="Amidohydrolase"/>
    <property type="match status" value="1"/>
</dbReference>
<dbReference type="PANTHER" id="PTHR43135:SF3">
    <property type="entry name" value="ALPHA-D-RIBOSE 1-METHYLPHOSPHONATE 5-TRIPHOSPHATE DIPHOSPHATASE"/>
    <property type="match status" value="1"/>
</dbReference>
<keyword evidence="4" id="KW-1185">Reference proteome</keyword>
<sequence>MDSESTMKAFAKLVASFSLLLATLAMPARADTGQFLLLRNVSILDLDGDEAVLTSGMSILIWDGKITTIATTEEIEPDTATRVIEGDGRIVMAGLVDMHVHIWDRASLGAYLAHGVTTVRNASGMPLHLRLASQIEKGMLAGPRLLTSGPILNSPGPNQQINHQFVTTAEEARAAVRSQHEQGYRHLKVHSNLTREAYEAVLDEAAILDMTVMGHTPEGVRQKGMPVEMPFQIAFEEILDDGLVTIEHVESIVWHGLRDRHDEAAARELAKRIAAANVPVDATLLAFYNLLRVAETNGEYLGREGTGLMSPLLVATSQAEYDRWSNEDVPRNRAAFEFYKLMTKYLSEEGVLLVAGSDAGIFTNVPGMSLIDELELLEEAGLDRTQVLRAATINPAIALGEEASAGRVAEGHRADLILLDDDPTKDLASLRSVSAVVAGGDFHDRAALDAMLVTAAEHDIGRTQANLVEALKAQGTDPAALGL</sequence>
<dbReference type="InterPro" id="IPR006680">
    <property type="entry name" value="Amidohydro-rel"/>
</dbReference>
<organism evidence="3 4">
    <name type="scientific">Qipengyuania gelatinilytica</name>
    <dbReference type="NCBI Taxonomy" id="2867231"/>
    <lineage>
        <taxon>Bacteria</taxon>
        <taxon>Pseudomonadati</taxon>
        <taxon>Pseudomonadota</taxon>
        <taxon>Alphaproteobacteria</taxon>
        <taxon>Sphingomonadales</taxon>
        <taxon>Erythrobacteraceae</taxon>
        <taxon>Qipengyuania</taxon>
    </lineage>
</organism>
<protein>
    <submittedName>
        <fullName evidence="3">Amidohydrolase family protein</fullName>
    </submittedName>
</protein>
<dbReference type="InterPro" id="IPR032466">
    <property type="entry name" value="Metal_Hydrolase"/>
</dbReference>
<evidence type="ECO:0000313" key="3">
    <source>
        <dbReference type="EMBL" id="QZD96233.1"/>
    </source>
</evidence>
<proteinExistence type="predicted"/>
<gene>
    <name evidence="3" type="ORF">K3136_05970</name>
</gene>
<dbReference type="SUPFAM" id="SSF51338">
    <property type="entry name" value="Composite domain of metallo-dependent hydrolases"/>
    <property type="match status" value="1"/>
</dbReference>
<dbReference type="PANTHER" id="PTHR43135">
    <property type="entry name" value="ALPHA-D-RIBOSE 1-METHYLPHOSPHONATE 5-TRIPHOSPHATE DIPHOSPHATASE"/>
    <property type="match status" value="1"/>
</dbReference>
<dbReference type="Gene3D" id="1.20.58.520">
    <property type="entry name" value="Amidohydrolase"/>
    <property type="match status" value="1"/>
</dbReference>
<dbReference type="InterPro" id="IPR011059">
    <property type="entry name" value="Metal-dep_hydrolase_composite"/>
</dbReference>
<accession>A0ABX9A4M7</accession>
<dbReference type="RefSeq" id="WP_221431957.1">
    <property type="nucleotide sequence ID" value="NZ_CP081294.1"/>
</dbReference>
<feature type="domain" description="Amidohydrolase-related" evidence="2">
    <location>
        <begin position="90"/>
        <end position="440"/>
    </location>
</feature>
<evidence type="ECO:0000256" key="1">
    <source>
        <dbReference type="SAM" id="SignalP"/>
    </source>
</evidence>
<dbReference type="InterPro" id="IPR051781">
    <property type="entry name" value="Metallo-dep_Hydrolase"/>
</dbReference>
<reference evidence="3 4" key="1">
    <citation type="submission" date="2021-08" db="EMBL/GenBank/DDBJ databases">
        <title>Comparative Genomics Analysis of the Genus Qipengyuania Reveals Extensive Genetic Diversity and Metabolic Versatility, Including the Description of Fifteen Novel Species.</title>
        <authorList>
            <person name="Liu Y."/>
        </authorList>
    </citation>
    <scope>NUCLEOTIDE SEQUENCE [LARGE SCALE GENOMIC DNA]</scope>
    <source>
        <strain evidence="3 4">1NDH1</strain>
    </source>
</reference>
<keyword evidence="1" id="KW-0732">Signal</keyword>
<name>A0ABX9A4M7_9SPHN</name>
<dbReference type="Gene3D" id="2.30.40.10">
    <property type="entry name" value="Urease, subunit C, domain 1"/>
    <property type="match status" value="1"/>
</dbReference>
<dbReference type="Proteomes" id="UP000824321">
    <property type="component" value="Chromosome"/>
</dbReference>
<feature type="chain" id="PRO_5045620280" evidence="1">
    <location>
        <begin position="31"/>
        <end position="483"/>
    </location>
</feature>
<dbReference type="Pfam" id="PF01979">
    <property type="entry name" value="Amidohydro_1"/>
    <property type="match status" value="1"/>
</dbReference>
<dbReference type="EMBL" id="CP081294">
    <property type="protein sequence ID" value="QZD96233.1"/>
    <property type="molecule type" value="Genomic_DNA"/>
</dbReference>
<dbReference type="Gene3D" id="3.30.110.90">
    <property type="entry name" value="Amidohydrolase"/>
    <property type="match status" value="1"/>
</dbReference>
<dbReference type="SUPFAM" id="SSF51556">
    <property type="entry name" value="Metallo-dependent hydrolases"/>
    <property type="match status" value="1"/>
</dbReference>
<evidence type="ECO:0000259" key="2">
    <source>
        <dbReference type="Pfam" id="PF01979"/>
    </source>
</evidence>
<feature type="signal peptide" evidence="1">
    <location>
        <begin position="1"/>
        <end position="30"/>
    </location>
</feature>
<evidence type="ECO:0000313" key="4">
    <source>
        <dbReference type="Proteomes" id="UP000824321"/>
    </source>
</evidence>